<comment type="caution">
    <text evidence="2">The sequence shown here is derived from an EMBL/GenBank/DDBJ whole genome shotgun (WGS) entry which is preliminary data.</text>
</comment>
<reference evidence="2 3" key="1">
    <citation type="submission" date="2021-08" db="EMBL/GenBank/DDBJ databases">
        <title>Draft Genome Sequence of Phanerochaete sordida strain YK-624.</title>
        <authorList>
            <person name="Mori T."/>
            <person name="Dohra H."/>
            <person name="Suzuki T."/>
            <person name="Kawagishi H."/>
            <person name="Hirai H."/>
        </authorList>
    </citation>
    <scope>NUCLEOTIDE SEQUENCE [LARGE SCALE GENOMIC DNA]</scope>
    <source>
        <strain evidence="2 3">YK-624</strain>
    </source>
</reference>
<dbReference type="AlphaFoldDB" id="A0A9P3LJF4"/>
<organism evidence="2 3">
    <name type="scientific">Phanerochaete sordida</name>
    <dbReference type="NCBI Taxonomy" id="48140"/>
    <lineage>
        <taxon>Eukaryota</taxon>
        <taxon>Fungi</taxon>
        <taxon>Dikarya</taxon>
        <taxon>Basidiomycota</taxon>
        <taxon>Agaricomycotina</taxon>
        <taxon>Agaricomycetes</taxon>
        <taxon>Polyporales</taxon>
        <taxon>Phanerochaetaceae</taxon>
        <taxon>Phanerochaete</taxon>
    </lineage>
</organism>
<dbReference type="Proteomes" id="UP000703269">
    <property type="component" value="Unassembled WGS sequence"/>
</dbReference>
<evidence type="ECO:0000313" key="3">
    <source>
        <dbReference type="Proteomes" id="UP000703269"/>
    </source>
</evidence>
<evidence type="ECO:0000256" key="1">
    <source>
        <dbReference type="SAM" id="MobiDB-lite"/>
    </source>
</evidence>
<dbReference type="EMBL" id="BPQB01000069">
    <property type="protein sequence ID" value="GJE97258.1"/>
    <property type="molecule type" value="Genomic_DNA"/>
</dbReference>
<evidence type="ECO:0000313" key="2">
    <source>
        <dbReference type="EMBL" id="GJE97258.1"/>
    </source>
</evidence>
<feature type="region of interest" description="Disordered" evidence="1">
    <location>
        <begin position="62"/>
        <end position="82"/>
    </location>
</feature>
<keyword evidence="3" id="KW-1185">Reference proteome</keyword>
<sequence>MSSTSRDRTPLILRAICPSRTPMHAATLVPRAPLSTSRCLAPATNSAHRRCAVDVVARRTARPAPWQATSPLSAPPANPPAL</sequence>
<feature type="compositionally biased region" description="Pro residues" evidence="1">
    <location>
        <begin position="73"/>
        <end position="82"/>
    </location>
</feature>
<gene>
    <name evidence="2" type="ORF">PsYK624_134740</name>
</gene>
<protein>
    <submittedName>
        <fullName evidence="2">Uncharacterized protein</fullName>
    </submittedName>
</protein>
<name>A0A9P3LJF4_9APHY</name>
<accession>A0A9P3LJF4</accession>
<proteinExistence type="predicted"/>